<evidence type="ECO:0000313" key="1">
    <source>
        <dbReference type="EMBL" id="GBE82845.1"/>
    </source>
</evidence>
<dbReference type="InParanoid" id="A0A401GKZ5"/>
<proteinExistence type="predicted"/>
<organism evidence="1 2">
    <name type="scientific">Sparassis crispa</name>
    <dbReference type="NCBI Taxonomy" id="139825"/>
    <lineage>
        <taxon>Eukaryota</taxon>
        <taxon>Fungi</taxon>
        <taxon>Dikarya</taxon>
        <taxon>Basidiomycota</taxon>
        <taxon>Agaricomycotina</taxon>
        <taxon>Agaricomycetes</taxon>
        <taxon>Polyporales</taxon>
        <taxon>Sparassidaceae</taxon>
        <taxon>Sparassis</taxon>
    </lineage>
</organism>
<dbReference type="GeneID" id="38779762"/>
<keyword evidence="2" id="KW-1185">Reference proteome</keyword>
<dbReference type="Proteomes" id="UP000287166">
    <property type="component" value="Unassembled WGS sequence"/>
</dbReference>
<dbReference type="AlphaFoldDB" id="A0A401GKZ5"/>
<comment type="caution">
    <text evidence="1">The sequence shown here is derived from an EMBL/GenBank/DDBJ whole genome shotgun (WGS) entry which is preliminary data.</text>
</comment>
<protein>
    <submittedName>
        <fullName evidence="1">Uncharacterized protein</fullName>
    </submittedName>
</protein>
<name>A0A401GKZ5_9APHY</name>
<dbReference type="EMBL" id="BFAD01000004">
    <property type="protein sequence ID" value="GBE82845.1"/>
    <property type="molecule type" value="Genomic_DNA"/>
</dbReference>
<dbReference type="RefSeq" id="XP_027613758.1">
    <property type="nucleotide sequence ID" value="XM_027757957.1"/>
</dbReference>
<gene>
    <name evidence="1" type="ORF">SCP_0412320</name>
</gene>
<evidence type="ECO:0000313" key="2">
    <source>
        <dbReference type="Proteomes" id="UP000287166"/>
    </source>
</evidence>
<sequence length="74" mass="8777">MGVNMNDYRLKIMCVEGQLSIMNVDYRLTRMSSQFRGMTHILLLDGLLTTRAFFQHALMSQRIHHYRRLSRSES</sequence>
<accession>A0A401GKZ5</accession>
<reference evidence="1 2" key="1">
    <citation type="journal article" date="2018" name="Sci. Rep.">
        <title>Genome sequence of the cauliflower mushroom Sparassis crispa (Hanabiratake) and its association with beneficial usage.</title>
        <authorList>
            <person name="Kiyama R."/>
            <person name="Furutani Y."/>
            <person name="Kawaguchi K."/>
            <person name="Nakanishi T."/>
        </authorList>
    </citation>
    <scope>NUCLEOTIDE SEQUENCE [LARGE SCALE GENOMIC DNA]</scope>
</reference>